<feature type="region of interest" description="Disordered" evidence="1">
    <location>
        <begin position="44"/>
        <end position="162"/>
    </location>
</feature>
<evidence type="ECO:0000313" key="3">
    <source>
        <dbReference type="Proteomes" id="UP000246991"/>
    </source>
</evidence>
<dbReference type="EMBL" id="PYWC01000136">
    <property type="protein sequence ID" value="PWW71795.1"/>
    <property type="molecule type" value="Genomic_DNA"/>
</dbReference>
<evidence type="ECO:0000313" key="2">
    <source>
        <dbReference type="EMBL" id="PWW71795.1"/>
    </source>
</evidence>
<name>A0A317SBV6_9PEZI</name>
<gene>
    <name evidence="2" type="ORF">C7212DRAFT_354961</name>
</gene>
<accession>A0A317SBV6</accession>
<feature type="compositionally biased region" description="Low complexity" evidence="1">
    <location>
        <begin position="63"/>
        <end position="78"/>
    </location>
</feature>
<feature type="compositionally biased region" description="Low complexity" evidence="1">
    <location>
        <begin position="88"/>
        <end position="97"/>
    </location>
</feature>
<organism evidence="2 3">
    <name type="scientific">Tuber magnatum</name>
    <name type="common">white Piedmont truffle</name>
    <dbReference type="NCBI Taxonomy" id="42249"/>
    <lineage>
        <taxon>Eukaryota</taxon>
        <taxon>Fungi</taxon>
        <taxon>Dikarya</taxon>
        <taxon>Ascomycota</taxon>
        <taxon>Pezizomycotina</taxon>
        <taxon>Pezizomycetes</taxon>
        <taxon>Pezizales</taxon>
        <taxon>Tuberaceae</taxon>
        <taxon>Tuber</taxon>
    </lineage>
</organism>
<dbReference type="OrthoDB" id="5405400at2759"/>
<feature type="compositionally biased region" description="Basic residues" evidence="1">
    <location>
        <begin position="153"/>
        <end position="162"/>
    </location>
</feature>
<dbReference type="AlphaFoldDB" id="A0A317SBV6"/>
<proteinExistence type="predicted"/>
<sequence length="230" mass="24988">MVRMISISIPERIKVVIVAEVEDTEIDEALPSYEDVIREGPSAATAANLRYRTPSLRPDSSRPRQYSSSSASPQQYSSLLDPAPPPTTVLTPSLTTVTPPPSGPITRSPREPQAPRSSQPKYSSLPPAPGPGGPPPDYSITTSSLPEPPPSRKDRKREKSRIQRRVLGAGLAGASCRASQKEICPRKSEGVPLENVVDRFGNRERELKFEMAWGRGMSVAGFVTAGVKYR</sequence>
<feature type="compositionally biased region" description="Pro residues" evidence="1">
    <location>
        <begin position="126"/>
        <end position="137"/>
    </location>
</feature>
<dbReference type="Proteomes" id="UP000246991">
    <property type="component" value="Unassembled WGS sequence"/>
</dbReference>
<protein>
    <submittedName>
        <fullName evidence="2">Uncharacterized protein</fullName>
    </submittedName>
</protein>
<reference evidence="2 3" key="1">
    <citation type="submission" date="2018-03" db="EMBL/GenBank/DDBJ databases">
        <title>Genomes of Pezizomycetes fungi and the evolution of truffles.</title>
        <authorList>
            <person name="Murat C."/>
            <person name="Payen T."/>
            <person name="Noel B."/>
            <person name="Kuo A."/>
            <person name="Martin F.M."/>
        </authorList>
    </citation>
    <scope>NUCLEOTIDE SEQUENCE [LARGE SCALE GENOMIC DNA]</scope>
    <source>
        <strain evidence="2">091103-1</strain>
    </source>
</reference>
<comment type="caution">
    <text evidence="2">The sequence shown here is derived from an EMBL/GenBank/DDBJ whole genome shotgun (WGS) entry which is preliminary data.</text>
</comment>
<evidence type="ECO:0000256" key="1">
    <source>
        <dbReference type="SAM" id="MobiDB-lite"/>
    </source>
</evidence>
<keyword evidence="3" id="KW-1185">Reference proteome</keyword>